<reference evidence="8 9" key="1">
    <citation type="submission" date="2022-11" db="EMBL/GenBank/DDBJ databases">
        <title>Minimal conservation of predation-associated metabolite biosynthetic gene clusters underscores biosynthetic potential of Myxococcota including descriptions for ten novel species: Archangium lansinium sp. nov., Myxococcus landrumus sp. nov., Nannocystis bai.</title>
        <authorList>
            <person name="Ahearne A."/>
            <person name="Stevens C."/>
            <person name="Dowd S."/>
        </authorList>
    </citation>
    <scope>NUCLEOTIDE SEQUENCE [LARGE SCALE GENOMIC DNA]</scope>
    <source>
        <strain evidence="8 9">NCELM</strain>
    </source>
</reference>
<keyword evidence="3 8" id="KW-0418">Kinase</keyword>
<dbReference type="PROSITE" id="PS50011">
    <property type="entry name" value="PROTEIN_KINASE_DOM"/>
    <property type="match status" value="1"/>
</dbReference>
<dbReference type="SMART" id="SM00028">
    <property type="entry name" value="TPR"/>
    <property type="match status" value="4"/>
</dbReference>
<dbReference type="InterPro" id="IPR000719">
    <property type="entry name" value="Prot_kinase_dom"/>
</dbReference>
<dbReference type="Pfam" id="PF00069">
    <property type="entry name" value="Pkinase"/>
    <property type="match status" value="1"/>
</dbReference>
<keyword evidence="1" id="KW-0808">Transferase</keyword>
<evidence type="ECO:0000256" key="4">
    <source>
        <dbReference type="ARBA" id="ARBA00022840"/>
    </source>
</evidence>
<evidence type="ECO:0000313" key="9">
    <source>
        <dbReference type="Proteomes" id="UP001217838"/>
    </source>
</evidence>
<organism evidence="8 9">
    <name type="scientific">Nannocystis radixulma</name>
    <dbReference type="NCBI Taxonomy" id="2995305"/>
    <lineage>
        <taxon>Bacteria</taxon>
        <taxon>Pseudomonadati</taxon>
        <taxon>Myxococcota</taxon>
        <taxon>Polyangia</taxon>
        <taxon>Nannocystales</taxon>
        <taxon>Nannocystaceae</taxon>
        <taxon>Nannocystis</taxon>
    </lineage>
</organism>
<accession>A0ABT5BB04</accession>
<sequence length="928" mass="99552">MVESSHTDTIAPPAPGCLSEDEIVDYCNDEADESARRRVEVHIDRCGECRALIAEFVRGWQGRATALQDALDHTDSQGAAPEPVAPGQVGRYVLLERKGAGGMGVVYMAYDPQLGRRVALKLLAPFMAADPLAQARMLREAQAMALLAHPNVAAIHDAGIHLDRVWLAMEFIDGETLVAWLAARPRGWREVLAMFVAAGEGLAAAHAAGLVHRDFKPDNVLVGREGRPRVVDFGLARGNDDAARMDAGEVDDDALRRPLTRPGATPGTPRYMAPEQWLGQAVDPRTDAFAFCVALWEALYGEHPFPTTSAAALAEAVIGEQVRTPLNAGRVPGFVRQALRRGLASDPERRFPTMAALLTALRNDPRRRNLRRALIVAVIVVIAIVSGWYSLARAGAIAACTAQAGEIGAVWHPGRREALERQIEASGDPLAAASFTATARRIDEYAAAWAGLRREACVLATVEETLAPEVYAHLENCLDERLLGLGVTLEILGDRATIGRLGGAIMGMRSPGSCRDPVQLLRHPPLPANERAESAAIRQAVMRVPLLLGAQQHEAAAAAATAAQAQAAALDRPQLRALAAMATADVALHRNDFAAAEASLLEAVHVAGASGGDEIAAEAARSLVDVAISHNGDVAGARLWARQVEMWWARQARAPDDVRQAAVHATNAKVYLAAGDEEAAITAMLRALAIYGRGFGEHDGDVAGILLDLANIHTRRGSHAAALAEYQRALAIHTRVHGPHSTYAADTLYNLGSLAETLESYESARASFRQALSAYETAYGRDHVDVGDTWARLGRVELSRRDLAAAERCFARALAIAEVDRAERSTLRVVALAGLGEVFLNLRERGATSEALAMLAAAEAELADAELAEIDRAHLQFALARALWAADSDKPRALESARAARQTFKNSPEANRGWRAATEHWLAARARQ</sequence>
<name>A0ABT5BB04_9BACT</name>
<keyword evidence="6" id="KW-0472">Membrane</keyword>
<evidence type="ECO:0000256" key="6">
    <source>
        <dbReference type="SAM" id="Phobius"/>
    </source>
</evidence>
<evidence type="ECO:0000256" key="3">
    <source>
        <dbReference type="ARBA" id="ARBA00022777"/>
    </source>
</evidence>
<evidence type="ECO:0000256" key="2">
    <source>
        <dbReference type="ARBA" id="ARBA00022741"/>
    </source>
</evidence>
<dbReference type="PROSITE" id="PS00108">
    <property type="entry name" value="PROTEIN_KINASE_ST"/>
    <property type="match status" value="1"/>
</dbReference>
<dbReference type="Gene3D" id="1.10.510.10">
    <property type="entry name" value="Transferase(Phosphotransferase) domain 1"/>
    <property type="match status" value="1"/>
</dbReference>
<dbReference type="PROSITE" id="PS50005">
    <property type="entry name" value="TPR"/>
    <property type="match status" value="1"/>
</dbReference>
<evidence type="ECO:0000259" key="7">
    <source>
        <dbReference type="PROSITE" id="PS50011"/>
    </source>
</evidence>
<evidence type="ECO:0000256" key="1">
    <source>
        <dbReference type="ARBA" id="ARBA00022679"/>
    </source>
</evidence>
<dbReference type="Pfam" id="PF13424">
    <property type="entry name" value="TPR_12"/>
    <property type="match status" value="1"/>
</dbReference>
<dbReference type="InterPro" id="IPR019734">
    <property type="entry name" value="TPR_rpt"/>
</dbReference>
<dbReference type="PANTHER" id="PTHR43289">
    <property type="entry name" value="MITOGEN-ACTIVATED PROTEIN KINASE KINASE KINASE 20-RELATED"/>
    <property type="match status" value="1"/>
</dbReference>
<keyword evidence="9" id="KW-1185">Reference proteome</keyword>
<dbReference type="EMBL" id="JAQNDN010000013">
    <property type="protein sequence ID" value="MDC0670825.1"/>
    <property type="molecule type" value="Genomic_DNA"/>
</dbReference>
<dbReference type="GO" id="GO:0016301">
    <property type="term" value="F:kinase activity"/>
    <property type="evidence" value="ECO:0007669"/>
    <property type="project" value="UniProtKB-KW"/>
</dbReference>
<feature type="transmembrane region" description="Helical" evidence="6">
    <location>
        <begin position="373"/>
        <end position="391"/>
    </location>
</feature>
<protein>
    <submittedName>
        <fullName evidence="8">Serine/threonine-protein kinase</fullName>
    </submittedName>
</protein>
<dbReference type="InterPro" id="IPR011990">
    <property type="entry name" value="TPR-like_helical_dom_sf"/>
</dbReference>
<proteinExistence type="predicted"/>
<keyword evidence="5" id="KW-0802">TPR repeat</keyword>
<keyword evidence="2" id="KW-0547">Nucleotide-binding</keyword>
<evidence type="ECO:0000256" key="5">
    <source>
        <dbReference type="PROSITE-ProRule" id="PRU00339"/>
    </source>
</evidence>
<dbReference type="SUPFAM" id="SSF48452">
    <property type="entry name" value="TPR-like"/>
    <property type="match status" value="2"/>
</dbReference>
<comment type="caution">
    <text evidence="8">The sequence shown here is derived from an EMBL/GenBank/DDBJ whole genome shotgun (WGS) entry which is preliminary data.</text>
</comment>
<dbReference type="Gene3D" id="1.25.40.10">
    <property type="entry name" value="Tetratricopeptide repeat domain"/>
    <property type="match status" value="1"/>
</dbReference>
<dbReference type="InterPro" id="IPR011009">
    <property type="entry name" value="Kinase-like_dom_sf"/>
</dbReference>
<dbReference type="InterPro" id="IPR008271">
    <property type="entry name" value="Ser/Thr_kinase_AS"/>
</dbReference>
<dbReference type="RefSeq" id="WP_272000759.1">
    <property type="nucleotide sequence ID" value="NZ_JAQNDN010000013.1"/>
</dbReference>
<gene>
    <name evidence="8" type="ORF">POL58_23915</name>
</gene>
<feature type="domain" description="Protein kinase" evidence="7">
    <location>
        <begin position="92"/>
        <end position="367"/>
    </location>
</feature>
<keyword evidence="4" id="KW-0067">ATP-binding</keyword>
<dbReference type="CDD" id="cd14014">
    <property type="entry name" value="STKc_PknB_like"/>
    <property type="match status" value="1"/>
</dbReference>
<dbReference type="Proteomes" id="UP001217838">
    <property type="component" value="Unassembled WGS sequence"/>
</dbReference>
<dbReference type="Gene3D" id="3.30.200.20">
    <property type="entry name" value="Phosphorylase Kinase, domain 1"/>
    <property type="match status" value="1"/>
</dbReference>
<evidence type="ECO:0000313" key="8">
    <source>
        <dbReference type="EMBL" id="MDC0670825.1"/>
    </source>
</evidence>
<keyword evidence="6" id="KW-0812">Transmembrane</keyword>
<dbReference type="PANTHER" id="PTHR43289:SF34">
    <property type="entry name" value="SERINE_THREONINE-PROTEIN KINASE YBDM-RELATED"/>
    <property type="match status" value="1"/>
</dbReference>
<feature type="repeat" description="TPR" evidence="5">
    <location>
        <begin position="745"/>
        <end position="778"/>
    </location>
</feature>
<dbReference type="SUPFAM" id="SSF56112">
    <property type="entry name" value="Protein kinase-like (PK-like)"/>
    <property type="match status" value="1"/>
</dbReference>
<keyword evidence="6" id="KW-1133">Transmembrane helix</keyword>